<protein>
    <submittedName>
        <fullName evidence="1 3">Uncharacterized protein</fullName>
    </submittedName>
</protein>
<organism evidence="3">
    <name type="scientific">Soboliphyme baturini</name>
    <dbReference type="NCBI Taxonomy" id="241478"/>
    <lineage>
        <taxon>Eukaryota</taxon>
        <taxon>Metazoa</taxon>
        <taxon>Ecdysozoa</taxon>
        <taxon>Nematoda</taxon>
        <taxon>Enoplea</taxon>
        <taxon>Dorylaimia</taxon>
        <taxon>Dioctophymatida</taxon>
        <taxon>Dioctophymatoidea</taxon>
        <taxon>Soboliphymatidae</taxon>
        <taxon>Soboliphyme</taxon>
    </lineage>
</organism>
<name>A0A183IR74_9BILA</name>
<evidence type="ECO:0000313" key="1">
    <source>
        <dbReference type="EMBL" id="VDP09268.1"/>
    </source>
</evidence>
<proteinExistence type="predicted"/>
<dbReference type="EMBL" id="UZAM01009502">
    <property type="protein sequence ID" value="VDP09268.1"/>
    <property type="molecule type" value="Genomic_DNA"/>
</dbReference>
<accession>A0A183IR74</accession>
<evidence type="ECO:0000313" key="3">
    <source>
        <dbReference type="WBParaSite" id="SBAD_0000635901-mRNA-1"/>
    </source>
</evidence>
<gene>
    <name evidence="1" type="ORF">SBAD_LOCUS6121</name>
</gene>
<dbReference type="WBParaSite" id="SBAD_0000635901-mRNA-1">
    <property type="protein sequence ID" value="SBAD_0000635901-mRNA-1"/>
    <property type="gene ID" value="SBAD_0000635901"/>
</dbReference>
<dbReference type="Proteomes" id="UP000270296">
    <property type="component" value="Unassembled WGS sequence"/>
</dbReference>
<keyword evidence="2" id="KW-1185">Reference proteome</keyword>
<reference evidence="3" key="1">
    <citation type="submission" date="2016-06" db="UniProtKB">
        <authorList>
            <consortium name="WormBaseParasite"/>
        </authorList>
    </citation>
    <scope>IDENTIFICATION</scope>
</reference>
<reference evidence="1 2" key="2">
    <citation type="submission" date="2018-11" db="EMBL/GenBank/DDBJ databases">
        <authorList>
            <consortium name="Pathogen Informatics"/>
        </authorList>
    </citation>
    <scope>NUCLEOTIDE SEQUENCE [LARGE SCALE GENOMIC DNA]</scope>
</reference>
<sequence>MFEFPTVSSGVTSSSCLPFPFRTDSGFVYGGCLRPFLVDVRQSAPRYCERETGSDCRLFSICLSSLTDRAAFGKQGDDLPDITFDNGYNIRDMYLSSTRDLTPVLSPPSFSLALRTSNGEVFTSHTCALGRYGR</sequence>
<evidence type="ECO:0000313" key="2">
    <source>
        <dbReference type="Proteomes" id="UP000270296"/>
    </source>
</evidence>
<dbReference type="AlphaFoldDB" id="A0A183IR74"/>